<accession>A0AAD9YPX0</accession>
<keyword evidence="1 3" id="KW-0853">WD repeat</keyword>
<dbReference type="InterPro" id="IPR019775">
    <property type="entry name" value="WD40_repeat_CS"/>
</dbReference>
<dbReference type="PROSITE" id="PS00678">
    <property type="entry name" value="WD_REPEATS_1"/>
    <property type="match status" value="1"/>
</dbReference>
<proteinExistence type="predicted"/>
<comment type="caution">
    <text evidence="4">The sequence shown here is derived from an EMBL/GenBank/DDBJ whole genome shotgun (WGS) entry which is preliminary data.</text>
</comment>
<evidence type="ECO:0000313" key="5">
    <source>
        <dbReference type="Proteomes" id="UP001281614"/>
    </source>
</evidence>
<dbReference type="EMBL" id="VYYT01000080">
    <property type="protein sequence ID" value="KAK2771407.1"/>
    <property type="molecule type" value="Genomic_DNA"/>
</dbReference>
<dbReference type="InterPro" id="IPR036322">
    <property type="entry name" value="WD40_repeat_dom_sf"/>
</dbReference>
<evidence type="ECO:0000256" key="3">
    <source>
        <dbReference type="PROSITE-ProRule" id="PRU00221"/>
    </source>
</evidence>
<dbReference type="PANTHER" id="PTHR19848">
    <property type="entry name" value="WD40 REPEAT PROTEIN"/>
    <property type="match status" value="1"/>
</dbReference>
<gene>
    <name evidence="4" type="ORF">CKAH01_14329</name>
</gene>
<dbReference type="AlphaFoldDB" id="A0AAD9YPX0"/>
<reference evidence="4" key="1">
    <citation type="submission" date="2023-02" db="EMBL/GenBank/DDBJ databases">
        <title>Colletotrichum kahawae CIFC_Que2 genome sequencing and assembly.</title>
        <authorList>
            <person name="Baroncelli R."/>
        </authorList>
    </citation>
    <scope>NUCLEOTIDE SEQUENCE</scope>
    <source>
        <strain evidence="4">CIFC_Que2</strain>
    </source>
</reference>
<dbReference type="SMART" id="SM00320">
    <property type="entry name" value="WD40"/>
    <property type="match status" value="1"/>
</dbReference>
<protein>
    <submittedName>
        <fullName evidence="4">Vegetative incompatibility protein HET-E-1-like protein 15</fullName>
    </submittedName>
</protein>
<dbReference type="PROSITE" id="PS50082">
    <property type="entry name" value="WD_REPEATS_2"/>
    <property type="match status" value="1"/>
</dbReference>
<evidence type="ECO:0000313" key="4">
    <source>
        <dbReference type="EMBL" id="KAK2771407.1"/>
    </source>
</evidence>
<dbReference type="Proteomes" id="UP001281614">
    <property type="component" value="Unassembled WGS sequence"/>
</dbReference>
<evidence type="ECO:0000256" key="1">
    <source>
        <dbReference type="ARBA" id="ARBA00022574"/>
    </source>
</evidence>
<keyword evidence="5" id="KW-1185">Reference proteome</keyword>
<organism evidence="4 5">
    <name type="scientific">Colletotrichum kahawae</name>
    <name type="common">Coffee berry disease fungus</name>
    <dbReference type="NCBI Taxonomy" id="34407"/>
    <lineage>
        <taxon>Eukaryota</taxon>
        <taxon>Fungi</taxon>
        <taxon>Dikarya</taxon>
        <taxon>Ascomycota</taxon>
        <taxon>Pezizomycotina</taxon>
        <taxon>Sordariomycetes</taxon>
        <taxon>Hypocreomycetidae</taxon>
        <taxon>Glomerellales</taxon>
        <taxon>Glomerellaceae</taxon>
        <taxon>Colletotrichum</taxon>
        <taxon>Colletotrichum gloeosporioides species complex</taxon>
    </lineage>
</organism>
<sequence length="81" mass="8917">MITKGDVDWNACQQTLEGHSDLVWSVAFSPDGRQLASGSDDRTVKLWDTATGQCQQTLEGHNSLENVFEQLMGYTGELRAA</sequence>
<feature type="repeat" description="WD" evidence="3">
    <location>
        <begin position="16"/>
        <end position="57"/>
    </location>
</feature>
<dbReference type="Pfam" id="PF00400">
    <property type="entry name" value="WD40"/>
    <property type="match status" value="1"/>
</dbReference>
<dbReference type="PANTHER" id="PTHR19848:SF8">
    <property type="entry name" value="F-BOX AND WD REPEAT DOMAIN CONTAINING 7"/>
    <property type="match status" value="1"/>
</dbReference>
<dbReference type="InterPro" id="IPR015943">
    <property type="entry name" value="WD40/YVTN_repeat-like_dom_sf"/>
</dbReference>
<dbReference type="Gene3D" id="2.130.10.10">
    <property type="entry name" value="YVTN repeat-like/Quinoprotein amine dehydrogenase"/>
    <property type="match status" value="1"/>
</dbReference>
<keyword evidence="2" id="KW-0677">Repeat</keyword>
<dbReference type="InterPro" id="IPR001680">
    <property type="entry name" value="WD40_rpt"/>
</dbReference>
<name>A0AAD9YPX0_COLKA</name>
<dbReference type="PROSITE" id="PS50294">
    <property type="entry name" value="WD_REPEATS_REGION"/>
    <property type="match status" value="1"/>
</dbReference>
<evidence type="ECO:0000256" key="2">
    <source>
        <dbReference type="ARBA" id="ARBA00022737"/>
    </source>
</evidence>
<dbReference type="SUPFAM" id="SSF50978">
    <property type="entry name" value="WD40 repeat-like"/>
    <property type="match status" value="1"/>
</dbReference>